<protein>
    <submittedName>
        <fullName evidence="1">Kinase-like protein</fullName>
    </submittedName>
</protein>
<accession>A0ACB8BUD7</accession>
<gene>
    <name evidence="1" type="ORF">BV22DRAFT_1102716</name>
</gene>
<evidence type="ECO:0000313" key="1">
    <source>
        <dbReference type="EMBL" id="KAH7929014.1"/>
    </source>
</evidence>
<organism evidence="1 2">
    <name type="scientific">Leucogyrophana mollusca</name>
    <dbReference type="NCBI Taxonomy" id="85980"/>
    <lineage>
        <taxon>Eukaryota</taxon>
        <taxon>Fungi</taxon>
        <taxon>Dikarya</taxon>
        <taxon>Basidiomycota</taxon>
        <taxon>Agaricomycotina</taxon>
        <taxon>Agaricomycetes</taxon>
        <taxon>Agaricomycetidae</taxon>
        <taxon>Boletales</taxon>
        <taxon>Boletales incertae sedis</taxon>
        <taxon>Leucogyrophana</taxon>
    </lineage>
</organism>
<keyword evidence="2" id="KW-1185">Reference proteome</keyword>
<proteinExistence type="predicted"/>
<reference evidence="1" key="1">
    <citation type="journal article" date="2021" name="New Phytol.">
        <title>Evolutionary innovations through gain and loss of genes in the ectomycorrhizal Boletales.</title>
        <authorList>
            <person name="Wu G."/>
            <person name="Miyauchi S."/>
            <person name="Morin E."/>
            <person name="Kuo A."/>
            <person name="Drula E."/>
            <person name="Varga T."/>
            <person name="Kohler A."/>
            <person name="Feng B."/>
            <person name="Cao Y."/>
            <person name="Lipzen A."/>
            <person name="Daum C."/>
            <person name="Hundley H."/>
            <person name="Pangilinan J."/>
            <person name="Johnson J."/>
            <person name="Barry K."/>
            <person name="LaButti K."/>
            <person name="Ng V."/>
            <person name="Ahrendt S."/>
            <person name="Min B."/>
            <person name="Choi I.G."/>
            <person name="Park H."/>
            <person name="Plett J.M."/>
            <person name="Magnuson J."/>
            <person name="Spatafora J.W."/>
            <person name="Nagy L.G."/>
            <person name="Henrissat B."/>
            <person name="Grigoriev I.V."/>
            <person name="Yang Z.L."/>
            <person name="Xu J."/>
            <person name="Martin F.M."/>
        </authorList>
    </citation>
    <scope>NUCLEOTIDE SEQUENCE</scope>
    <source>
        <strain evidence="1">KUC20120723A-06</strain>
    </source>
</reference>
<evidence type="ECO:0000313" key="2">
    <source>
        <dbReference type="Proteomes" id="UP000790709"/>
    </source>
</evidence>
<dbReference type="EMBL" id="MU266346">
    <property type="protein sequence ID" value="KAH7929014.1"/>
    <property type="molecule type" value="Genomic_DNA"/>
</dbReference>
<dbReference type="Proteomes" id="UP000790709">
    <property type="component" value="Unassembled WGS sequence"/>
</dbReference>
<name>A0ACB8BUD7_9AGAM</name>
<sequence>MELERAMQDSDFISFAMELMAHDLFWLMCHDPCMCRKNARRWSAQIALGIDSLHQMGIIHRDLKAENVLIDVRGNIRIVDFGLAHLGAGPLHWWGEYTDEVMGTLQCMAPEMLQNKDVHTRFKRYYGISVDWWALGCLIYELESEDHLALFSGEESTIGYVNWVQNIRPRNPRHRFPAFIGLSDEAESVISGLLRIRYSFRYKLSDLLQHPYFAIGENATEFDDAEARALARPVDPSLELDFLPDDGDGTLRLFSPDAVVSSWGPHHPDFSEFTWINPRSGVKK</sequence>
<comment type="caution">
    <text evidence="1">The sequence shown here is derived from an EMBL/GenBank/DDBJ whole genome shotgun (WGS) entry which is preliminary data.</text>
</comment>